<dbReference type="AlphaFoldDB" id="A0A096BQQ1"/>
<gene>
    <name evidence="2" type="ORF">HMPREF0647_04220</name>
</gene>
<name>A0A096BQQ1_9BACT</name>
<comment type="caution">
    <text evidence="2">The sequence shown here is derived from an EMBL/GenBank/DDBJ whole genome shotgun (WGS) entry which is preliminary data.</text>
</comment>
<dbReference type="Proteomes" id="UP000029525">
    <property type="component" value="Unassembled WGS sequence"/>
</dbReference>
<reference evidence="2 3" key="1">
    <citation type="submission" date="2014-07" db="EMBL/GenBank/DDBJ databases">
        <authorList>
            <person name="McCorrison J."/>
            <person name="Sanka R."/>
            <person name="Torralba M."/>
            <person name="Gillis M."/>
            <person name="Haft D.H."/>
            <person name="Methe B."/>
            <person name="Sutton G."/>
            <person name="Nelson K.E."/>
        </authorList>
    </citation>
    <scope>NUCLEOTIDE SEQUENCE [LARGE SCALE GENOMIC DNA]</scope>
    <source>
        <strain evidence="2 3">DNF00320</strain>
    </source>
</reference>
<dbReference type="OrthoDB" id="1121887at2"/>
<keyword evidence="1" id="KW-0812">Transmembrane</keyword>
<keyword evidence="1" id="KW-1133">Transmembrane helix</keyword>
<feature type="transmembrane region" description="Helical" evidence="1">
    <location>
        <begin position="61"/>
        <end position="82"/>
    </location>
</feature>
<evidence type="ECO:0000313" key="2">
    <source>
        <dbReference type="EMBL" id="KGF45002.1"/>
    </source>
</evidence>
<dbReference type="EMBL" id="JRNQ01000021">
    <property type="protein sequence ID" value="KGF45002.1"/>
    <property type="molecule type" value="Genomic_DNA"/>
</dbReference>
<sequence length="105" mass="12079">MNKIEIISCPHCKVEIPTNIVDVCPHCHKTIGIKADISSNHSYLQKELLSNKQLQKQDPNMFYMFLAAVIVIIIGLCVFFLLHQNYSHKDPSDIFLRSMIKHNIT</sequence>
<proteinExistence type="predicted"/>
<evidence type="ECO:0000313" key="3">
    <source>
        <dbReference type="Proteomes" id="UP000029525"/>
    </source>
</evidence>
<evidence type="ECO:0000256" key="1">
    <source>
        <dbReference type="SAM" id="Phobius"/>
    </source>
</evidence>
<organism evidence="2 3">
    <name type="scientific">Prevotella bivia DNF00320</name>
    <dbReference type="NCBI Taxonomy" id="1401068"/>
    <lineage>
        <taxon>Bacteria</taxon>
        <taxon>Pseudomonadati</taxon>
        <taxon>Bacteroidota</taxon>
        <taxon>Bacteroidia</taxon>
        <taxon>Bacteroidales</taxon>
        <taxon>Prevotellaceae</taxon>
        <taxon>Prevotella</taxon>
    </lineage>
</organism>
<keyword evidence="1" id="KW-0472">Membrane</keyword>
<accession>A0A096BQQ1</accession>
<protein>
    <submittedName>
        <fullName evidence="2">Uncharacterized protein</fullName>
    </submittedName>
</protein>
<dbReference type="RefSeq" id="WP_036866556.1">
    <property type="nucleotide sequence ID" value="NZ_JRNQ01000021.1"/>
</dbReference>